<dbReference type="Pfam" id="PF00560">
    <property type="entry name" value="LRR_1"/>
    <property type="match status" value="2"/>
</dbReference>
<evidence type="ECO:0000313" key="8">
    <source>
        <dbReference type="Proteomes" id="UP001371456"/>
    </source>
</evidence>
<dbReference type="PANTHER" id="PTHR48056:SF81">
    <property type="entry name" value="RECEPTOR PROTEIN-TYROSINE KINASE CEPR1"/>
    <property type="match status" value="1"/>
</dbReference>
<keyword evidence="4" id="KW-0067">ATP-binding</keyword>
<keyword evidence="1" id="KW-0433">Leucine-rich repeat</keyword>
<keyword evidence="2" id="KW-0677">Repeat</keyword>
<accession>A0AAN8U2Q9</accession>
<dbReference type="GO" id="GO:0005524">
    <property type="term" value="F:ATP binding"/>
    <property type="evidence" value="ECO:0007669"/>
    <property type="project" value="UniProtKB-KW"/>
</dbReference>
<evidence type="ECO:0000256" key="3">
    <source>
        <dbReference type="ARBA" id="ARBA00022741"/>
    </source>
</evidence>
<dbReference type="InterPro" id="IPR001611">
    <property type="entry name" value="Leu-rich_rpt"/>
</dbReference>
<feature type="region of interest" description="Disordered" evidence="6">
    <location>
        <begin position="51"/>
        <end position="75"/>
    </location>
</feature>
<dbReference type="Proteomes" id="UP001371456">
    <property type="component" value="Unassembled WGS sequence"/>
</dbReference>
<dbReference type="EMBL" id="JBANQN010000002">
    <property type="protein sequence ID" value="KAK6797344.1"/>
    <property type="molecule type" value="Genomic_DNA"/>
</dbReference>
<dbReference type="SUPFAM" id="SSF52058">
    <property type="entry name" value="L domain-like"/>
    <property type="match status" value="1"/>
</dbReference>
<protein>
    <submittedName>
        <fullName evidence="7">Uncharacterized protein</fullName>
    </submittedName>
</protein>
<evidence type="ECO:0000256" key="4">
    <source>
        <dbReference type="ARBA" id="ARBA00022840"/>
    </source>
</evidence>
<keyword evidence="8" id="KW-1185">Reference proteome</keyword>
<feature type="compositionally biased region" description="Low complexity" evidence="6">
    <location>
        <begin position="55"/>
        <end position="64"/>
    </location>
</feature>
<comment type="caution">
    <text evidence="7">The sequence shown here is derived from an EMBL/GenBank/DDBJ whole genome shotgun (WGS) entry which is preliminary data.</text>
</comment>
<gene>
    <name evidence="7" type="ORF">RDI58_005046</name>
</gene>
<dbReference type="InterPro" id="IPR032675">
    <property type="entry name" value="LRR_dom_sf"/>
</dbReference>
<dbReference type="InterPro" id="IPR050647">
    <property type="entry name" value="Plant_LRR-RLKs"/>
</dbReference>
<keyword evidence="5" id="KW-0325">Glycoprotein</keyword>
<proteinExistence type="predicted"/>
<evidence type="ECO:0000256" key="2">
    <source>
        <dbReference type="ARBA" id="ARBA00022737"/>
    </source>
</evidence>
<evidence type="ECO:0000256" key="5">
    <source>
        <dbReference type="ARBA" id="ARBA00023180"/>
    </source>
</evidence>
<organism evidence="7 8">
    <name type="scientific">Solanum bulbocastanum</name>
    <name type="common">Wild potato</name>
    <dbReference type="NCBI Taxonomy" id="147425"/>
    <lineage>
        <taxon>Eukaryota</taxon>
        <taxon>Viridiplantae</taxon>
        <taxon>Streptophyta</taxon>
        <taxon>Embryophyta</taxon>
        <taxon>Tracheophyta</taxon>
        <taxon>Spermatophyta</taxon>
        <taxon>Magnoliopsida</taxon>
        <taxon>eudicotyledons</taxon>
        <taxon>Gunneridae</taxon>
        <taxon>Pentapetalae</taxon>
        <taxon>asterids</taxon>
        <taxon>lamiids</taxon>
        <taxon>Solanales</taxon>
        <taxon>Solanaceae</taxon>
        <taxon>Solanoideae</taxon>
        <taxon>Solaneae</taxon>
        <taxon>Solanum</taxon>
    </lineage>
</organism>
<dbReference type="AlphaFoldDB" id="A0AAN8U2Q9"/>
<evidence type="ECO:0000313" key="7">
    <source>
        <dbReference type="EMBL" id="KAK6797344.1"/>
    </source>
</evidence>
<reference evidence="7 8" key="1">
    <citation type="submission" date="2024-02" db="EMBL/GenBank/DDBJ databases">
        <title>de novo genome assembly of Solanum bulbocastanum strain 11H21.</title>
        <authorList>
            <person name="Hosaka A.J."/>
        </authorList>
    </citation>
    <scope>NUCLEOTIDE SEQUENCE [LARGE SCALE GENOMIC DNA]</scope>
    <source>
        <tissue evidence="7">Young leaves</tissue>
    </source>
</reference>
<evidence type="ECO:0000256" key="1">
    <source>
        <dbReference type="ARBA" id="ARBA00022614"/>
    </source>
</evidence>
<name>A0AAN8U2Q9_SOLBU</name>
<dbReference type="Gene3D" id="3.80.10.10">
    <property type="entry name" value="Ribonuclease Inhibitor"/>
    <property type="match status" value="1"/>
</dbReference>
<keyword evidence="3" id="KW-0547">Nucleotide-binding</keyword>
<feature type="compositionally biased region" description="Basic and acidic residues" evidence="6">
    <location>
        <begin position="65"/>
        <end position="75"/>
    </location>
</feature>
<sequence length="75" mass="8773">MEITGTIPPQLGNLSFLVSLDLRYNYFHGELPHELLHLRELREIDLSYNNFTGENRNSNRNNHSSKLEIVRHGIQ</sequence>
<evidence type="ECO:0000256" key="6">
    <source>
        <dbReference type="SAM" id="MobiDB-lite"/>
    </source>
</evidence>
<dbReference type="PANTHER" id="PTHR48056">
    <property type="entry name" value="LRR RECEPTOR-LIKE SERINE/THREONINE-PROTEIN KINASE-RELATED"/>
    <property type="match status" value="1"/>
</dbReference>